<dbReference type="AlphaFoldDB" id="A0A6A5HH69"/>
<evidence type="ECO:0000313" key="3">
    <source>
        <dbReference type="Proteomes" id="UP000483820"/>
    </source>
</evidence>
<keyword evidence="1" id="KW-0732">Signal</keyword>
<dbReference type="GeneID" id="9815269"/>
<dbReference type="Proteomes" id="UP000483820">
    <property type="component" value="Chromosome II"/>
</dbReference>
<proteinExistence type="predicted"/>
<dbReference type="CTD" id="9815269"/>
<evidence type="ECO:0000256" key="1">
    <source>
        <dbReference type="SAM" id="SignalP"/>
    </source>
</evidence>
<reference evidence="2 3" key="1">
    <citation type="submission" date="2019-12" db="EMBL/GenBank/DDBJ databases">
        <title>Chromosome-level assembly of the Caenorhabditis remanei genome.</title>
        <authorList>
            <person name="Teterina A.A."/>
            <person name="Willis J.H."/>
            <person name="Phillips P.C."/>
        </authorList>
    </citation>
    <scope>NUCLEOTIDE SEQUENCE [LARGE SCALE GENOMIC DNA]</scope>
    <source>
        <strain evidence="2 3">PX506</strain>
        <tissue evidence="2">Whole organism</tissue>
    </source>
</reference>
<dbReference type="EMBL" id="WUAV01000002">
    <property type="protein sequence ID" value="KAF1766401.1"/>
    <property type="molecule type" value="Genomic_DNA"/>
</dbReference>
<organism evidence="2 3">
    <name type="scientific">Caenorhabditis remanei</name>
    <name type="common">Caenorhabditis vulgaris</name>
    <dbReference type="NCBI Taxonomy" id="31234"/>
    <lineage>
        <taxon>Eukaryota</taxon>
        <taxon>Metazoa</taxon>
        <taxon>Ecdysozoa</taxon>
        <taxon>Nematoda</taxon>
        <taxon>Chromadorea</taxon>
        <taxon>Rhabditida</taxon>
        <taxon>Rhabditina</taxon>
        <taxon>Rhabditomorpha</taxon>
        <taxon>Rhabditoidea</taxon>
        <taxon>Rhabditidae</taxon>
        <taxon>Peloderinae</taxon>
        <taxon>Caenorhabditis</taxon>
    </lineage>
</organism>
<dbReference type="RefSeq" id="XP_003113408.2">
    <property type="nucleotide sequence ID" value="XM_003113360.2"/>
</dbReference>
<evidence type="ECO:0008006" key="4">
    <source>
        <dbReference type="Google" id="ProtNLM"/>
    </source>
</evidence>
<feature type="chain" id="PRO_5025521749" description="DOMON domain-containing protein" evidence="1">
    <location>
        <begin position="18"/>
        <end position="227"/>
    </location>
</feature>
<name>A0A6A5HH69_CAERE</name>
<accession>A0A6A5HH69</accession>
<comment type="caution">
    <text evidence="2">The sequence shown here is derived from an EMBL/GenBank/DDBJ whole genome shotgun (WGS) entry which is preliminary data.</text>
</comment>
<sequence>MLFKLAILSSLLALVASRTHLTDCLDEDKYCVGLPRGCIGTECYVSFSTISNGTHAEIEIFGNDILDKTWLGVAYSADKVMKDDFVVFCIRDDKGTNINNIEEMGGLAYNDDHSNEMIGTIAAIKKQKKDEYKFNMEMVEYEKEDKTLYCKMTHRVDPVITHFNMTKVEILMAKGVWIKGQLTYHGKTRNNVGIVDLSGKKKETKSAAGSFALFSTAMTFIAAKMLF</sequence>
<evidence type="ECO:0000313" key="2">
    <source>
        <dbReference type="EMBL" id="KAF1766401.1"/>
    </source>
</evidence>
<dbReference type="KEGG" id="crq:GCK72_006358"/>
<feature type="signal peptide" evidence="1">
    <location>
        <begin position="1"/>
        <end position="17"/>
    </location>
</feature>
<protein>
    <recommendedName>
        <fullName evidence="4">DOMON domain-containing protein</fullName>
    </recommendedName>
</protein>
<gene>
    <name evidence="2" type="ORF">GCK72_006358</name>
</gene>